<dbReference type="Gene3D" id="3.40.50.1390">
    <property type="entry name" value="Resolvase, N-terminal catalytic domain"/>
    <property type="match status" value="1"/>
</dbReference>
<evidence type="ECO:0000259" key="1">
    <source>
        <dbReference type="SMART" id="SM00857"/>
    </source>
</evidence>
<name>A0A940MMB5_9RHOB</name>
<sequence length="236" mass="25888">MIEDQLQMGREHCAREVLEPVEVYTDQAMTGRKKDRPGFLKLLADADGAFDTIVTGAVGRLSRNLTHTLEAWDLFTLRGIQLYSVIEGPQNFMTVLLQGYGAQMLSEMIGAHMKRGMQGALARNRTHSSAYGYDIVEDAAPCPGHPRHLRAKAETASTTMPDPATLFEGAIARMEQLLSDPDLVDQTGQFLRPIIRRVVLIPDPAAQHGLSAKLETDFAALLAPELEGLPPAHLMC</sequence>
<dbReference type="AlphaFoldDB" id="A0A940MMB5"/>
<dbReference type="InterPro" id="IPR036162">
    <property type="entry name" value="Resolvase-like_N_sf"/>
</dbReference>
<dbReference type="SUPFAM" id="SSF53041">
    <property type="entry name" value="Resolvase-like"/>
    <property type="match status" value="1"/>
</dbReference>
<reference evidence="2" key="1">
    <citation type="submission" date="2021-03" db="EMBL/GenBank/DDBJ databases">
        <title>Sagittula salina sp. nov. strain M10.9X isolated from the marine waste.</title>
        <authorList>
            <person name="Satari L."/>
            <person name="Molina-Menor E."/>
            <person name="Vidal-Verdu A."/>
            <person name="Pascual J."/>
            <person name="Pereto J."/>
            <person name="Porcar M."/>
        </authorList>
    </citation>
    <scope>NUCLEOTIDE SEQUENCE</scope>
    <source>
        <strain evidence="2">M10.9X</strain>
    </source>
</reference>
<keyword evidence="3" id="KW-1185">Reference proteome</keyword>
<proteinExistence type="predicted"/>
<dbReference type="GO" id="GO:0000150">
    <property type="term" value="F:DNA strand exchange activity"/>
    <property type="evidence" value="ECO:0007669"/>
    <property type="project" value="InterPro"/>
</dbReference>
<dbReference type="PANTHER" id="PTHR30461:SF23">
    <property type="entry name" value="DNA RECOMBINASE-RELATED"/>
    <property type="match status" value="1"/>
</dbReference>
<feature type="domain" description="Resolvase/invertase-type recombinase catalytic" evidence="1">
    <location>
        <begin position="2"/>
        <end position="126"/>
    </location>
</feature>
<organism evidence="2 3">
    <name type="scientific">Sagittula salina</name>
    <dbReference type="NCBI Taxonomy" id="2820268"/>
    <lineage>
        <taxon>Bacteria</taxon>
        <taxon>Pseudomonadati</taxon>
        <taxon>Pseudomonadota</taxon>
        <taxon>Alphaproteobacteria</taxon>
        <taxon>Rhodobacterales</taxon>
        <taxon>Roseobacteraceae</taxon>
        <taxon>Sagittula</taxon>
    </lineage>
</organism>
<dbReference type="SMART" id="SM00857">
    <property type="entry name" value="Resolvase"/>
    <property type="match status" value="1"/>
</dbReference>
<dbReference type="GO" id="GO:0003677">
    <property type="term" value="F:DNA binding"/>
    <property type="evidence" value="ECO:0007669"/>
    <property type="project" value="InterPro"/>
</dbReference>
<dbReference type="PANTHER" id="PTHR30461">
    <property type="entry name" value="DNA-INVERTASE FROM LAMBDOID PROPHAGE"/>
    <property type="match status" value="1"/>
</dbReference>
<dbReference type="InterPro" id="IPR050639">
    <property type="entry name" value="SSR_resolvase"/>
</dbReference>
<evidence type="ECO:0000313" key="2">
    <source>
        <dbReference type="EMBL" id="MBP0481372.1"/>
    </source>
</evidence>
<protein>
    <submittedName>
        <fullName evidence="2">Recombinase family protein</fullName>
    </submittedName>
</protein>
<gene>
    <name evidence="2" type="ORF">J5474_02560</name>
</gene>
<dbReference type="CDD" id="cd00338">
    <property type="entry name" value="Ser_Recombinase"/>
    <property type="match status" value="1"/>
</dbReference>
<dbReference type="Pfam" id="PF00239">
    <property type="entry name" value="Resolvase"/>
    <property type="match status" value="1"/>
</dbReference>
<dbReference type="InterPro" id="IPR006119">
    <property type="entry name" value="Resolv_N"/>
</dbReference>
<evidence type="ECO:0000313" key="3">
    <source>
        <dbReference type="Proteomes" id="UP000675940"/>
    </source>
</evidence>
<dbReference type="EMBL" id="JAGISH010000001">
    <property type="protein sequence ID" value="MBP0481372.1"/>
    <property type="molecule type" value="Genomic_DNA"/>
</dbReference>
<accession>A0A940MMB5</accession>
<dbReference type="Proteomes" id="UP000675940">
    <property type="component" value="Unassembled WGS sequence"/>
</dbReference>
<comment type="caution">
    <text evidence="2">The sequence shown here is derived from an EMBL/GenBank/DDBJ whole genome shotgun (WGS) entry which is preliminary data.</text>
</comment>